<dbReference type="PANTHER" id="PTHR15396">
    <property type="entry name" value="RIBONUCLEASE P PROTEIN SUBUNIT P40"/>
    <property type="match status" value="1"/>
</dbReference>
<name>A0A9P6JEW5_MORAP</name>
<dbReference type="GO" id="GO:0001682">
    <property type="term" value="P:tRNA 5'-leader removal"/>
    <property type="evidence" value="ECO:0007669"/>
    <property type="project" value="InterPro"/>
</dbReference>
<reference evidence="1" key="1">
    <citation type="journal article" date="2020" name="Fungal Divers.">
        <title>Resolving the Mortierellaceae phylogeny through synthesis of multi-gene phylogenetics and phylogenomics.</title>
        <authorList>
            <person name="Vandepol N."/>
            <person name="Liber J."/>
            <person name="Desiro A."/>
            <person name="Na H."/>
            <person name="Kennedy M."/>
            <person name="Barry K."/>
            <person name="Grigoriev I.V."/>
            <person name="Miller A.N."/>
            <person name="O'Donnell K."/>
            <person name="Stajich J.E."/>
            <person name="Bonito G."/>
        </authorList>
    </citation>
    <scope>NUCLEOTIDE SEQUENCE</scope>
    <source>
        <strain evidence="1">CK1249</strain>
    </source>
</reference>
<dbReference type="PANTHER" id="PTHR15396:SF1">
    <property type="entry name" value="RIBONUCLEASE P PROTEIN SUBUNIT P40"/>
    <property type="match status" value="1"/>
</dbReference>
<dbReference type="GO" id="GO:0000447">
    <property type="term" value="P:endonucleolytic cleavage in ITS1 to separate SSU-rRNA from 5.8S rRNA and LSU-rRNA from tricistronic rRNA transcript (SSU-rRNA, 5.8S rRNA, LSU-rRNA)"/>
    <property type="evidence" value="ECO:0007669"/>
    <property type="project" value="TreeGrafter"/>
</dbReference>
<dbReference type="GO" id="GO:0004526">
    <property type="term" value="F:ribonuclease P activity"/>
    <property type="evidence" value="ECO:0007669"/>
    <property type="project" value="TreeGrafter"/>
</dbReference>
<sequence>MSSFYPKADPPRSQLFMSHYSFASPKQLHKRCIQNHPFNHKVQIFLPATLDPASLSSLTDALARDTHYYHAHVPLSLFLTSAFMQYIRNGLIALSVQGGIDTHDVVCIDGKGKMILSLTKDSYEQLGLTGSPSKFHPDRQRYVVEIDLQAPAMIPGKPGFDRIKWCFDNTLTTVFPMVLASVDPLGVSLPLEFPESARAQQRTFRIQSRALNDIVVPDTTVIRTIGKNDLRWRKDVSALYEWVGLAAMQSDRIAFGNSIDPFLCVYSSPPQKTDEVVKSSGCLLEVSGLIPSSSILRIFDTLRTSTPEWSNMTVWGFQDSPISWIGREHGHLMSGENMYSFFLWSRNIQLTDKEHPDKDVYVLLEHVAAHDTHS</sequence>
<comment type="caution">
    <text evidence="1">The sequence shown here is derived from an EMBL/GenBank/DDBJ whole genome shotgun (WGS) entry which is preliminary data.</text>
</comment>
<keyword evidence="2" id="KW-1185">Reference proteome</keyword>
<organism evidence="1 2">
    <name type="scientific">Mortierella alpina</name>
    <name type="common">Oleaginous fungus</name>
    <name type="synonym">Mortierella renispora</name>
    <dbReference type="NCBI Taxonomy" id="64518"/>
    <lineage>
        <taxon>Eukaryota</taxon>
        <taxon>Fungi</taxon>
        <taxon>Fungi incertae sedis</taxon>
        <taxon>Mucoromycota</taxon>
        <taxon>Mortierellomycotina</taxon>
        <taxon>Mortierellomycetes</taxon>
        <taxon>Mortierellales</taxon>
        <taxon>Mortierellaceae</taxon>
        <taxon>Mortierella</taxon>
    </lineage>
</organism>
<accession>A0A9P6JEW5</accession>
<dbReference type="InterPro" id="IPR013893">
    <property type="entry name" value="RNase_P_Rpp40"/>
</dbReference>
<dbReference type="Proteomes" id="UP000738359">
    <property type="component" value="Unassembled WGS sequence"/>
</dbReference>
<dbReference type="AlphaFoldDB" id="A0A9P6JEW5"/>
<dbReference type="GO" id="GO:0030681">
    <property type="term" value="C:multimeric ribonuclease P complex"/>
    <property type="evidence" value="ECO:0007669"/>
    <property type="project" value="TreeGrafter"/>
</dbReference>
<evidence type="ECO:0000313" key="2">
    <source>
        <dbReference type="Proteomes" id="UP000738359"/>
    </source>
</evidence>
<protein>
    <submittedName>
        <fullName evidence="1">Ribonuclease P protein subunit p40</fullName>
    </submittedName>
</protein>
<evidence type="ECO:0000313" key="1">
    <source>
        <dbReference type="EMBL" id="KAF9968700.1"/>
    </source>
</evidence>
<dbReference type="GO" id="GO:0000172">
    <property type="term" value="C:ribonuclease MRP complex"/>
    <property type="evidence" value="ECO:0007669"/>
    <property type="project" value="TreeGrafter"/>
</dbReference>
<dbReference type="OrthoDB" id="63112at2759"/>
<dbReference type="Pfam" id="PF08584">
    <property type="entry name" value="Ribonuc_P_40"/>
    <property type="match status" value="1"/>
</dbReference>
<gene>
    <name evidence="1" type="primary">RPP40</name>
    <name evidence="1" type="ORF">BGZ70_010206</name>
</gene>
<dbReference type="GO" id="GO:0000171">
    <property type="term" value="F:ribonuclease MRP activity"/>
    <property type="evidence" value="ECO:0007669"/>
    <property type="project" value="TreeGrafter"/>
</dbReference>
<proteinExistence type="predicted"/>
<dbReference type="EMBL" id="JAAAHY010000009">
    <property type="protein sequence ID" value="KAF9968700.1"/>
    <property type="molecule type" value="Genomic_DNA"/>
</dbReference>